<sequence>MNTLATPQLDTIPQRIAALRAAMKNTGVDACLVPSSDPHLSEYLPARWQARQWLSGFTGSMGTLIVTHNFAGVWADSRYWVQAEAELAGSGIQLVKIVSAASADHLGWISKTLSAGQTLAVDGDSLGLAAAKALQAALEQAGARLRTDLDLIDVINPQRPPLPDAPVYQHEAAFAPQSRADKLARLRAAMAEAGVDWHFLSTLDDIAWSFNLRGSDVNYNPVFIGHALLGRQQAILFVGEGKVSAELRAQLAADGVEVQPYAQAKPALGALPAGASLLLDPRRVTLGLRQAVNPAARVIEAINPSTLFKSCKTPEEAAHIRGAMEQDGAALCEFFAWFESEVNRSRVTELTIDAEITAARARRPGFVSPSFGTIAGFNANGALPHYHATEAAHSEIKGDGLLLIDSGGQYLGGTTDITRVLAVGTPSAEQKRDFTLVLKGTIGLSMAHFPRGTLSPMLDALARAPLWQHDIDFGHGTGHGVGYFLNVHEGPQSISRAVPDANMAMQEGMVTSIEPGVYRPGRWGVRIENLVLNVASSQNEFGDFLRFETLTLCPIDTRCLDFNLLSRAEVDWLNQYHAEVRARLLPLVDGAAREWLLANTETI</sequence>
<evidence type="ECO:0000256" key="1">
    <source>
        <dbReference type="ARBA" id="ARBA00008766"/>
    </source>
</evidence>
<reference evidence="7 8" key="1">
    <citation type="submission" date="2017-02" db="EMBL/GenBank/DDBJ databases">
        <title>Chromobacterium haemolyticum H5244.</title>
        <authorList>
            <person name="Gulvik C.A."/>
        </authorList>
    </citation>
    <scope>NUCLEOTIDE SEQUENCE [LARGE SCALE GENOMIC DNA]</scope>
    <source>
        <strain evidence="7 8">H5244</strain>
    </source>
</reference>
<proteinExistence type="inferred from homology"/>
<dbReference type="FunFam" id="3.90.230.10:FF:000004">
    <property type="entry name" value="xaa-Pro aminopeptidase 1 isoform X1"/>
    <property type="match status" value="1"/>
</dbReference>
<protein>
    <submittedName>
        <fullName evidence="7">Xaa-Pro aminopeptidase</fullName>
    </submittedName>
</protein>
<dbReference type="InterPro" id="IPR029149">
    <property type="entry name" value="Creatin/AminoP/Spt16_N"/>
</dbReference>
<feature type="domain" description="Creatinase N-terminal" evidence="5">
    <location>
        <begin position="15"/>
        <end position="141"/>
    </location>
</feature>
<evidence type="ECO:0000259" key="5">
    <source>
        <dbReference type="Pfam" id="PF01321"/>
    </source>
</evidence>
<dbReference type="InterPro" id="IPR000587">
    <property type="entry name" value="Creatinase_N"/>
</dbReference>
<dbReference type="InterPro" id="IPR036005">
    <property type="entry name" value="Creatinase/aminopeptidase-like"/>
</dbReference>
<dbReference type="SUPFAM" id="SSF55920">
    <property type="entry name" value="Creatinase/aminopeptidase"/>
    <property type="match status" value="1"/>
</dbReference>
<dbReference type="Pfam" id="PF16189">
    <property type="entry name" value="Creatinase_N_2"/>
    <property type="match status" value="1"/>
</dbReference>
<accession>A0A1W0CKZ6</accession>
<dbReference type="AlphaFoldDB" id="A0A1W0CKZ6"/>
<dbReference type="Proteomes" id="UP000192721">
    <property type="component" value="Unassembled WGS sequence"/>
</dbReference>
<gene>
    <name evidence="7" type="ORF">B0T45_17835</name>
</gene>
<feature type="domain" description="Peptidase M24 C-terminal" evidence="6">
    <location>
        <begin position="544"/>
        <end position="603"/>
    </location>
</feature>
<dbReference type="CDD" id="cd01085">
    <property type="entry name" value="APP"/>
    <property type="match status" value="1"/>
</dbReference>
<dbReference type="EMBL" id="MUKV01000028">
    <property type="protein sequence ID" value="OQS35272.1"/>
    <property type="molecule type" value="Genomic_DNA"/>
</dbReference>
<dbReference type="InterPro" id="IPR050422">
    <property type="entry name" value="X-Pro_aminopeptidase_P"/>
</dbReference>
<dbReference type="Pfam" id="PF00557">
    <property type="entry name" value="Peptidase_M24"/>
    <property type="match status" value="1"/>
</dbReference>
<comment type="similarity">
    <text evidence="1">Belongs to the peptidase M24B family.</text>
</comment>
<dbReference type="PANTHER" id="PTHR43763">
    <property type="entry name" value="XAA-PRO AMINOPEPTIDASE 1"/>
    <property type="match status" value="1"/>
</dbReference>
<evidence type="ECO:0000256" key="2">
    <source>
        <dbReference type="ARBA" id="ARBA00022723"/>
    </source>
</evidence>
<dbReference type="Gene3D" id="3.40.350.10">
    <property type="entry name" value="Creatinase/prolidase N-terminal domain"/>
    <property type="match status" value="2"/>
</dbReference>
<dbReference type="Pfam" id="PF01321">
    <property type="entry name" value="Creatinase_N"/>
    <property type="match status" value="1"/>
</dbReference>
<feature type="domain" description="Peptidase M24" evidence="4">
    <location>
        <begin position="319"/>
        <end position="532"/>
    </location>
</feature>
<dbReference type="GO" id="GO:0046872">
    <property type="term" value="F:metal ion binding"/>
    <property type="evidence" value="ECO:0007669"/>
    <property type="project" value="UniProtKB-KW"/>
</dbReference>
<dbReference type="SUPFAM" id="SSF53092">
    <property type="entry name" value="Creatinase/prolidase N-terminal domain"/>
    <property type="match status" value="1"/>
</dbReference>
<evidence type="ECO:0000313" key="7">
    <source>
        <dbReference type="EMBL" id="OQS35272.1"/>
    </source>
</evidence>
<dbReference type="GO" id="GO:0070006">
    <property type="term" value="F:metalloaminopeptidase activity"/>
    <property type="evidence" value="ECO:0007669"/>
    <property type="project" value="InterPro"/>
</dbReference>
<dbReference type="InterPro" id="IPR000994">
    <property type="entry name" value="Pept_M24"/>
</dbReference>
<evidence type="ECO:0000313" key="8">
    <source>
        <dbReference type="Proteomes" id="UP000192721"/>
    </source>
</evidence>
<dbReference type="InterPro" id="IPR033740">
    <property type="entry name" value="Pept_M24B"/>
</dbReference>
<evidence type="ECO:0000256" key="3">
    <source>
        <dbReference type="ARBA" id="ARBA00022801"/>
    </source>
</evidence>
<name>A0A1W0CKZ6_9NEIS</name>
<dbReference type="Gene3D" id="3.90.230.10">
    <property type="entry name" value="Creatinase/methionine aminopeptidase superfamily"/>
    <property type="match status" value="1"/>
</dbReference>
<keyword evidence="7" id="KW-0031">Aminopeptidase</keyword>
<keyword evidence="3" id="KW-0378">Hydrolase</keyword>
<dbReference type="InterPro" id="IPR032416">
    <property type="entry name" value="Peptidase_M24_C"/>
</dbReference>
<keyword evidence="2" id="KW-0479">Metal-binding</keyword>
<comment type="caution">
    <text evidence="7">The sequence shown here is derived from an EMBL/GenBank/DDBJ whole genome shotgun (WGS) entry which is preliminary data.</text>
</comment>
<evidence type="ECO:0000259" key="4">
    <source>
        <dbReference type="Pfam" id="PF00557"/>
    </source>
</evidence>
<keyword evidence="7" id="KW-0645">Protease</keyword>
<dbReference type="GO" id="GO:0005737">
    <property type="term" value="C:cytoplasm"/>
    <property type="evidence" value="ECO:0007669"/>
    <property type="project" value="UniProtKB-ARBA"/>
</dbReference>
<evidence type="ECO:0000259" key="6">
    <source>
        <dbReference type="Pfam" id="PF16188"/>
    </source>
</evidence>
<dbReference type="Pfam" id="PF16188">
    <property type="entry name" value="Peptidase_M24_C"/>
    <property type="match status" value="1"/>
</dbReference>
<organism evidence="7 8">
    <name type="scientific">Chromobacterium haemolyticum</name>
    <dbReference type="NCBI Taxonomy" id="394935"/>
    <lineage>
        <taxon>Bacteria</taxon>
        <taxon>Pseudomonadati</taxon>
        <taxon>Pseudomonadota</taxon>
        <taxon>Betaproteobacteria</taxon>
        <taxon>Neisseriales</taxon>
        <taxon>Chromobacteriaceae</taxon>
        <taxon>Chromobacterium</taxon>
    </lineage>
</organism>
<dbReference type="PANTHER" id="PTHR43763:SF6">
    <property type="entry name" value="XAA-PRO AMINOPEPTIDASE 1"/>
    <property type="match status" value="1"/>
</dbReference>